<name>A0A4R7SPX1_9BACT</name>
<protein>
    <submittedName>
        <fullName evidence="3">Putative dehydrogenase</fullName>
    </submittedName>
</protein>
<dbReference type="Gene3D" id="3.30.360.10">
    <property type="entry name" value="Dihydrodipicolinate Reductase, domain 2"/>
    <property type="match status" value="1"/>
</dbReference>
<dbReference type="SUPFAM" id="SSF55347">
    <property type="entry name" value="Glyceraldehyde-3-phosphate dehydrogenase-like, C-terminal domain"/>
    <property type="match status" value="1"/>
</dbReference>
<evidence type="ECO:0000313" key="3">
    <source>
        <dbReference type="EMBL" id="TDU80964.1"/>
    </source>
</evidence>
<dbReference type="Pfam" id="PF01408">
    <property type="entry name" value="GFO_IDH_MocA"/>
    <property type="match status" value="1"/>
</dbReference>
<dbReference type="Pfam" id="PF19051">
    <property type="entry name" value="GFO_IDH_MocA_C2"/>
    <property type="match status" value="1"/>
</dbReference>
<reference evidence="3 4" key="1">
    <citation type="submission" date="2019-03" db="EMBL/GenBank/DDBJ databases">
        <title>Genomic Encyclopedia of Archaeal and Bacterial Type Strains, Phase II (KMG-II): from individual species to whole genera.</title>
        <authorList>
            <person name="Goeker M."/>
        </authorList>
    </citation>
    <scope>NUCLEOTIDE SEQUENCE [LARGE SCALE GENOMIC DNA]</scope>
    <source>
        <strain evidence="3 4">ATCC 25309</strain>
    </source>
</reference>
<dbReference type="Proteomes" id="UP000295662">
    <property type="component" value="Unassembled WGS sequence"/>
</dbReference>
<accession>A0A4R7SPX1</accession>
<feature type="domain" description="Gfo/Idh/MocA-like oxidoreductase N-terminal" evidence="1">
    <location>
        <begin position="47"/>
        <end position="161"/>
    </location>
</feature>
<dbReference type="EMBL" id="SOCA01000001">
    <property type="protein sequence ID" value="TDU80964.1"/>
    <property type="molecule type" value="Genomic_DNA"/>
</dbReference>
<dbReference type="AlphaFoldDB" id="A0A4R7SPX1"/>
<evidence type="ECO:0000259" key="1">
    <source>
        <dbReference type="Pfam" id="PF01408"/>
    </source>
</evidence>
<sequence length="446" mass="49107">MSPANPAFPTRRRFLAQATGTLFAAPFITSGMRAASPNGKLRHASFGAAGMAMGDMKSLSNHTMLELVAVCDVDTRNFAAVKTQWPEVRCYQDWQELLEKESSNIDSVNVSTPDHMHGPIGLKAMAAGKHLYGQKPLAQNLHECRQLMLKARETGVMTQMGIQVSSNFTERMAVDMIQSGIIGKVKEVHTFSNKFWGDMEPVPQKSDPVPAEMDWQKWLGTATDRSFIEGYYHPAQWRKRRDFGTGTLGDMGCHMFSGWFRALDLAAPISVKSIGPAPLNETNWAINAIVEYTFKGTAYTAADTVKVTWYDGDARPPAEIMSLAVADLAKFPGQGSIYIGTDGVLLSPHLTTPTLYPREKFTGFKYPKLEPRNHYLEFVDCCLKGGAKPSANFDYAGPLTEAVLLGCLASNFPGQDLQWDAPALKIPNSEAANTLVKRQYRPGTEV</sequence>
<evidence type="ECO:0000259" key="2">
    <source>
        <dbReference type="Pfam" id="PF19051"/>
    </source>
</evidence>
<dbReference type="Gene3D" id="3.40.50.720">
    <property type="entry name" value="NAD(P)-binding Rossmann-like Domain"/>
    <property type="match status" value="1"/>
</dbReference>
<dbReference type="GO" id="GO:0000166">
    <property type="term" value="F:nucleotide binding"/>
    <property type="evidence" value="ECO:0007669"/>
    <property type="project" value="InterPro"/>
</dbReference>
<dbReference type="PANTHER" id="PTHR43818">
    <property type="entry name" value="BCDNA.GH03377"/>
    <property type="match status" value="1"/>
</dbReference>
<dbReference type="InterPro" id="IPR043906">
    <property type="entry name" value="Gfo/Idh/MocA_OxRdtase_bact_C"/>
</dbReference>
<dbReference type="PROSITE" id="PS51318">
    <property type="entry name" value="TAT"/>
    <property type="match status" value="1"/>
</dbReference>
<dbReference type="SUPFAM" id="SSF51735">
    <property type="entry name" value="NAD(P)-binding Rossmann-fold domains"/>
    <property type="match status" value="1"/>
</dbReference>
<dbReference type="PANTHER" id="PTHR43818:SF10">
    <property type="entry name" value="NADH-DEPENDENT DEHYDROGENASE-RELATED"/>
    <property type="match status" value="1"/>
</dbReference>
<organism evidence="3 4">
    <name type="scientific">Prosthecobacter fusiformis</name>
    <dbReference type="NCBI Taxonomy" id="48464"/>
    <lineage>
        <taxon>Bacteria</taxon>
        <taxon>Pseudomonadati</taxon>
        <taxon>Verrucomicrobiota</taxon>
        <taxon>Verrucomicrobiia</taxon>
        <taxon>Verrucomicrobiales</taxon>
        <taxon>Verrucomicrobiaceae</taxon>
        <taxon>Prosthecobacter</taxon>
    </lineage>
</organism>
<proteinExistence type="predicted"/>
<gene>
    <name evidence="3" type="ORF">EI77_00266</name>
</gene>
<dbReference type="InterPro" id="IPR000683">
    <property type="entry name" value="Gfo/Idh/MocA-like_OxRdtase_N"/>
</dbReference>
<dbReference type="InterPro" id="IPR006311">
    <property type="entry name" value="TAT_signal"/>
</dbReference>
<comment type="caution">
    <text evidence="3">The sequence shown here is derived from an EMBL/GenBank/DDBJ whole genome shotgun (WGS) entry which is preliminary data.</text>
</comment>
<dbReference type="RefSeq" id="WP_208300235.1">
    <property type="nucleotide sequence ID" value="NZ_SOCA01000001.1"/>
</dbReference>
<feature type="domain" description="Gfo/Idh/MocA-like oxidoreductase bacterial type C-terminal" evidence="2">
    <location>
        <begin position="184"/>
        <end position="272"/>
    </location>
</feature>
<evidence type="ECO:0000313" key="4">
    <source>
        <dbReference type="Proteomes" id="UP000295662"/>
    </source>
</evidence>
<keyword evidence="4" id="KW-1185">Reference proteome</keyword>
<dbReference type="InterPro" id="IPR050463">
    <property type="entry name" value="Gfo/Idh/MocA_oxidrdct_glycsds"/>
</dbReference>
<dbReference type="InterPro" id="IPR036291">
    <property type="entry name" value="NAD(P)-bd_dom_sf"/>
</dbReference>